<dbReference type="InterPro" id="IPR003329">
    <property type="entry name" value="Cytidylyl_trans"/>
</dbReference>
<proteinExistence type="inferred from homology"/>
<dbReference type="GO" id="GO:0008690">
    <property type="term" value="F:3-deoxy-manno-octulosonate cytidylyltransferase activity"/>
    <property type="evidence" value="ECO:0007669"/>
    <property type="project" value="UniProtKB-UniRule"/>
</dbReference>
<keyword evidence="2 5" id="KW-0808">Transferase</keyword>
<name>A0A975A298_9BACT</name>
<dbReference type="PANTHER" id="PTHR42866">
    <property type="entry name" value="3-DEOXY-MANNO-OCTULOSONATE CYTIDYLYLTRANSFERASE"/>
    <property type="match status" value="1"/>
</dbReference>
<evidence type="ECO:0000256" key="1">
    <source>
        <dbReference type="ARBA" id="ARBA00004370"/>
    </source>
</evidence>
<comment type="subcellular location">
    <subcellularLocation>
        <location evidence="5">Cytoplasm</location>
    </subcellularLocation>
    <subcellularLocation>
        <location evidence="1">Membrane</location>
    </subcellularLocation>
</comment>
<comment type="catalytic activity">
    <reaction evidence="5">
        <text>3-deoxy-alpha-D-manno-oct-2-ulosonate + CTP = CMP-3-deoxy-beta-D-manno-octulosonate + diphosphate</text>
        <dbReference type="Rhea" id="RHEA:23448"/>
        <dbReference type="ChEBI" id="CHEBI:33019"/>
        <dbReference type="ChEBI" id="CHEBI:37563"/>
        <dbReference type="ChEBI" id="CHEBI:85986"/>
        <dbReference type="ChEBI" id="CHEBI:85987"/>
        <dbReference type="EC" id="2.7.7.38"/>
    </reaction>
</comment>
<evidence type="ECO:0000256" key="5">
    <source>
        <dbReference type="HAMAP-Rule" id="MF_00057"/>
    </source>
</evidence>
<protein>
    <recommendedName>
        <fullName evidence="5">3-deoxy-manno-octulosonate cytidylyltransferase</fullName>
        <ecNumber evidence="5">2.7.7.38</ecNumber>
    </recommendedName>
    <alternativeName>
        <fullName evidence="5">CMP-2-keto-3-deoxyoctulosonic acid synthase</fullName>
        <shortName evidence="5">CKS</shortName>
        <shortName evidence="5">CMP-KDO synthase</shortName>
    </alternativeName>
</protein>
<evidence type="ECO:0000256" key="4">
    <source>
        <dbReference type="ARBA" id="ARBA00022985"/>
    </source>
</evidence>
<dbReference type="NCBIfam" id="NF009905">
    <property type="entry name" value="PRK13368.1"/>
    <property type="match status" value="1"/>
</dbReference>
<reference evidence="6" key="1">
    <citation type="submission" date="2021-02" db="EMBL/GenBank/DDBJ databases">
        <title>Fulvivirga sp. S481 isolated from sea water.</title>
        <authorList>
            <person name="Bae S.S."/>
            <person name="Baek K."/>
        </authorList>
    </citation>
    <scope>NUCLEOTIDE SEQUENCE</scope>
    <source>
        <strain evidence="6">S481</strain>
    </source>
</reference>
<dbReference type="KEGG" id="fuv:JR347_08280"/>
<dbReference type="AlphaFoldDB" id="A0A975A298"/>
<dbReference type="RefSeq" id="WP_205723581.1">
    <property type="nucleotide sequence ID" value="NZ_CP070608.1"/>
</dbReference>
<dbReference type="GO" id="GO:0005829">
    <property type="term" value="C:cytosol"/>
    <property type="evidence" value="ECO:0007669"/>
    <property type="project" value="TreeGrafter"/>
</dbReference>
<accession>A0A975A298</accession>
<dbReference type="GO" id="GO:0016020">
    <property type="term" value="C:membrane"/>
    <property type="evidence" value="ECO:0007669"/>
    <property type="project" value="UniProtKB-SubCell"/>
</dbReference>
<evidence type="ECO:0000313" key="6">
    <source>
        <dbReference type="EMBL" id="QSE99070.1"/>
    </source>
</evidence>
<dbReference type="InterPro" id="IPR029044">
    <property type="entry name" value="Nucleotide-diphossugar_trans"/>
</dbReference>
<gene>
    <name evidence="5 6" type="primary">kdsB</name>
    <name evidence="6" type="ORF">JR347_08280</name>
</gene>
<keyword evidence="7" id="KW-1185">Reference proteome</keyword>
<dbReference type="EMBL" id="CP070608">
    <property type="protein sequence ID" value="QSE99070.1"/>
    <property type="molecule type" value="Genomic_DNA"/>
</dbReference>
<dbReference type="SUPFAM" id="SSF53448">
    <property type="entry name" value="Nucleotide-diphospho-sugar transferases"/>
    <property type="match status" value="1"/>
</dbReference>
<dbReference type="PANTHER" id="PTHR42866:SF2">
    <property type="entry name" value="3-DEOXY-MANNO-OCTULOSONATE CYTIDYLYLTRANSFERASE, MITOCHONDRIAL"/>
    <property type="match status" value="1"/>
</dbReference>
<dbReference type="GO" id="GO:0009103">
    <property type="term" value="P:lipopolysaccharide biosynthetic process"/>
    <property type="evidence" value="ECO:0007669"/>
    <property type="project" value="UniProtKB-UniRule"/>
</dbReference>
<comment type="function">
    <text evidence="5">Activates KDO (a required 8-carbon sugar) for incorporation into bacterial lipopolysaccharide in Gram-negative bacteria.</text>
</comment>
<dbReference type="HAMAP" id="MF_00057">
    <property type="entry name" value="KdsB"/>
    <property type="match status" value="1"/>
</dbReference>
<dbReference type="CDD" id="cd02517">
    <property type="entry name" value="CMP-KDO-Synthetase"/>
    <property type="match status" value="1"/>
</dbReference>
<evidence type="ECO:0000313" key="7">
    <source>
        <dbReference type="Proteomes" id="UP000662783"/>
    </source>
</evidence>
<evidence type="ECO:0000256" key="2">
    <source>
        <dbReference type="ARBA" id="ARBA00022679"/>
    </source>
</evidence>
<dbReference type="FunFam" id="3.90.550.10:FF:000011">
    <property type="entry name" value="3-deoxy-manno-octulosonate cytidylyltransferase"/>
    <property type="match status" value="1"/>
</dbReference>
<dbReference type="GO" id="GO:0033468">
    <property type="term" value="P:CMP-keto-3-deoxy-D-manno-octulosonic acid biosynthetic process"/>
    <property type="evidence" value="ECO:0007669"/>
    <property type="project" value="UniProtKB-UniRule"/>
</dbReference>
<dbReference type="Proteomes" id="UP000662783">
    <property type="component" value="Chromosome"/>
</dbReference>
<dbReference type="NCBIfam" id="NF003952">
    <property type="entry name" value="PRK05450.1-5"/>
    <property type="match status" value="1"/>
</dbReference>
<comment type="pathway">
    <text evidence="5">Nucleotide-sugar biosynthesis; CMP-3-deoxy-D-manno-octulosonate biosynthesis; CMP-3-deoxy-D-manno-octulosonate from 3-deoxy-D-manno-octulosonate and CTP: step 1/1.</text>
</comment>
<dbReference type="EC" id="2.7.7.38" evidence="5"/>
<dbReference type="NCBIfam" id="NF003950">
    <property type="entry name" value="PRK05450.1-3"/>
    <property type="match status" value="1"/>
</dbReference>
<keyword evidence="5" id="KW-0963">Cytoplasm</keyword>
<dbReference type="Gene3D" id="3.90.550.10">
    <property type="entry name" value="Spore Coat Polysaccharide Biosynthesis Protein SpsA, Chain A"/>
    <property type="match status" value="1"/>
</dbReference>
<keyword evidence="4 5" id="KW-0448">Lipopolysaccharide biosynthesis</keyword>
<keyword evidence="3 5" id="KW-0548">Nucleotidyltransferase</keyword>
<dbReference type="Pfam" id="PF02348">
    <property type="entry name" value="CTP_transf_3"/>
    <property type="match status" value="1"/>
</dbReference>
<evidence type="ECO:0000256" key="3">
    <source>
        <dbReference type="ARBA" id="ARBA00022695"/>
    </source>
</evidence>
<sequence length="243" mass="26971">MKIVGIIPARYASTRFPAKALADIGGKPMVQRVFEQASKAHCLSKVIVATDHPDIEKVVKDFGGNVCMTRADHQSGTDRCNEVLLKEAGFDYAINIQGDEPFIDPKQIELLASLLDGDTELATLVKKIDSEEELFDPSVVKCVKGVNGQALYFSRSAVPYDRRNAKSDWVGQNNHFKHIGIYAYRTDILKIIANLPPSPLENIESLEQLRWLENGYSIHVAETDIGSIGIDTPEDLKKVSQFL</sequence>
<organism evidence="6 7">
    <name type="scientific">Fulvivirga lutea</name>
    <dbReference type="NCBI Taxonomy" id="2810512"/>
    <lineage>
        <taxon>Bacteria</taxon>
        <taxon>Pseudomonadati</taxon>
        <taxon>Bacteroidota</taxon>
        <taxon>Cytophagia</taxon>
        <taxon>Cytophagales</taxon>
        <taxon>Fulvivirgaceae</taxon>
        <taxon>Fulvivirga</taxon>
    </lineage>
</organism>
<dbReference type="NCBIfam" id="TIGR00466">
    <property type="entry name" value="kdsB"/>
    <property type="match status" value="1"/>
</dbReference>
<comment type="similarity">
    <text evidence="5">Belongs to the KdsB family.</text>
</comment>
<dbReference type="InterPro" id="IPR004528">
    <property type="entry name" value="KdsB"/>
</dbReference>